<dbReference type="AlphaFoldDB" id="A0A8B8MJW8"/>
<dbReference type="OrthoDB" id="1600564at2759"/>
<feature type="signal peptide" evidence="5">
    <location>
        <begin position="1"/>
        <end position="26"/>
    </location>
</feature>
<evidence type="ECO:0000313" key="6">
    <source>
        <dbReference type="Proteomes" id="UP000694853"/>
    </source>
</evidence>
<dbReference type="CDD" id="cd01837">
    <property type="entry name" value="SGNH_plant_lipase_like"/>
    <property type="match status" value="1"/>
</dbReference>
<dbReference type="Gene3D" id="3.40.50.1110">
    <property type="entry name" value="SGNH hydrolase"/>
    <property type="match status" value="1"/>
</dbReference>
<sequence>MMDSHKQLFSLLSISLVLLLLSGMAGLQSEARLQKGHELNYAPKKLFIFGDSYVDTGNNRKGQARSWQVPYGITFPGKPVGRFSDGRVLTDYIANYLGLKSPIPHRLRKLMPQHLKYGMNFAFGGTGVFDTSFKAPNMTTQIDMLQQLIKEKVYSPLSLSNSVALVSVAGNDYTHYVETNGSTQGFPSFIASLINQTATNLIRIQRLGVKKIVVDSLQPLGCLPASTASSSFQQCNSTFDDLVVLHNNLLKKAVTKLNQQTKDHSTFIILDLYDSFMSVLNHPSTNHIKDQFKPCCVGVSSQYLCGNVDEHNVKKYKVCDNPESVFFWDSVHPSQAGWNAVYNKLQMTSALQQLRY</sequence>
<organism evidence="6 7">
    <name type="scientific">Abrus precatorius</name>
    <name type="common">Indian licorice</name>
    <name type="synonym">Glycine abrus</name>
    <dbReference type="NCBI Taxonomy" id="3816"/>
    <lineage>
        <taxon>Eukaryota</taxon>
        <taxon>Viridiplantae</taxon>
        <taxon>Streptophyta</taxon>
        <taxon>Embryophyta</taxon>
        <taxon>Tracheophyta</taxon>
        <taxon>Spermatophyta</taxon>
        <taxon>Magnoliopsida</taxon>
        <taxon>eudicotyledons</taxon>
        <taxon>Gunneridae</taxon>
        <taxon>Pentapetalae</taxon>
        <taxon>rosids</taxon>
        <taxon>fabids</taxon>
        <taxon>Fabales</taxon>
        <taxon>Fabaceae</taxon>
        <taxon>Papilionoideae</taxon>
        <taxon>50 kb inversion clade</taxon>
        <taxon>NPAAA clade</taxon>
        <taxon>indigoferoid/millettioid clade</taxon>
        <taxon>Abreae</taxon>
        <taxon>Abrus</taxon>
    </lineage>
</organism>
<evidence type="ECO:0000256" key="2">
    <source>
        <dbReference type="ARBA" id="ARBA00022801"/>
    </source>
</evidence>
<dbReference type="SUPFAM" id="SSF52266">
    <property type="entry name" value="SGNH hydrolase"/>
    <property type="match status" value="1"/>
</dbReference>
<keyword evidence="3" id="KW-0442">Lipid degradation</keyword>
<dbReference type="InterPro" id="IPR001087">
    <property type="entry name" value="GDSL"/>
</dbReference>
<dbReference type="Pfam" id="PF00657">
    <property type="entry name" value="Lipase_GDSL"/>
    <property type="match status" value="1"/>
</dbReference>
<dbReference type="PANTHER" id="PTHR46020">
    <property type="entry name" value="OSJNBB0059K02.9 PROTEIN"/>
    <property type="match status" value="1"/>
</dbReference>
<dbReference type="PANTHER" id="PTHR46020:SF30">
    <property type="entry name" value="GDSL-LIKE LIPASE_ACYLHYDROLASE"/>
    <property type="match status" value="1"/>
</dbReference>
<dbReference type="Proteomes" id="UP000694853">
    <property type="component" value="Unplaced"/>
</dbReference>
<evidence type="ECO:0000313" key="7">
    <source>
        <dbReference type="RefSeq" id="XP_027367544.1"/>
    </source>
</evidence>
<keyword evidence="2" id="KW-0378">Hydrolase</keyword>
<accession>A0A8B8MJW8</accession>
<dbReference type="GO" id="GO:0016042">
    <property type="term" value="P:lipid catabolic process"/>
    <property type="evidence" value="ECO:0007669"/>
    <property type="project" value="UniProtKB-KW"/>
</dbReference>
<dbReference type="InterPro" id="IPR035669">
    <property type="entry name" value="SGNH_plant_lipase-like"/>
</dbReference>
<keyword evidence="5" id="KW-0732">Signal</keyword>
<dbReference type="GO" id="GO:0016788">
    <property type="term" value="F:hydrolase activity, acting on ester bonds"/>
    <property type="evidence" value="ECO:0007669"/>
    <property type="project" value="InterPro"/>
</dbReference>
<evidence type="ECO:0000256" key="1">
    <source>
        <dbReference type="ARBA" id="ARBA00008668"/>
    </source>
</evidence>
<dbReference type="GeneID" id="113873574"/>
<dbReference type="KEGG" id="aprc:113873574"/>
<keyword evidence="6" id="KW-1185">Reference proteome</keyword>
<name>A0A8B8MJW8_ABRPR</name>
<gene>
    <name evidence="7" type="primary">LOC113873574</name>
</gene>
<protein>
    <submittedName>
        <fullName evidence="7">GDSL esterase/lipase At5g03610-like</fullName>
    </submittedName>
</protein>
<evidence type="ECO:0000256" key="4">
    <source>
        <dbReference type="ARBA" id="ARBA00023098"/>
    </source>
</evidence>
<reference evidence="7" key="2">
    <citation type="submission" date="2025-08" db="UniProtKB">
        <authorList>
            <consortium name="RefSeq"/>
        </authorList>
    </citation>
    <scope>IDENTIFICATION</scope>
    <source>
        <tissue evidence="7">Young leaves</tissue>
    </source>
</reference>
<evidence type="ECO:0000256" key="5">
    <source>
        <dbReference type="SAM" id="SignalP"/>
    </source>
</evidence>
<feature type="chain" id="PRO_5034681521" evidence="5">
    <location>
        <begin position="27"/>
        <end position="356"/>
    </location>
</feature>
<evidence type="ECO:0000256" key="3">
    <source>
        <dbReference type="ARBA" id="ARBA00022963"/>
    </source>
</evidence>
<dbReference type="RefSeq" id="XP_027367544.1">
    <property type="nucleotide sequence ID" value="XM_027511743.1"/>
</dbReference>
<dbReference type="InterPro" id="IPR036514">
    <property type="entry name" value="SGNH_hydro_sf"/>
</dbReference>
<reference evidence="6" key="1">
    <citation type="journal article" date="2019" name="Toxins">
        <title>Detection of Abrin-Like and Prepropulchellin-Like Toxin Genes and Transcripts Using Whole Genome Sequencing and Full-Length Transcript Sequencing of Abrus precatorius.</title>
        <authorList>
            <person name="Hovde B.T."/>
            <person name="Daligault H.E."/>
            <person name="Hanschen E.R."/>
            <person name="Kunde Y.A."/>
            <person name="Johnson M.B."/>
            <person name="Starkenburg S.R."/>
            <person name="Johnson S.L."/>
        </authorList>
    </citation>
    <scope>NUCLEOTIDE SEQUENCE [LARGE SCALE GENOMIC DNA]</scope>
</reference>
<proteinExistence type="inferred from homology"/>
<comment type="similarity">
    <text evidence="1">Belongs to the 'GDSL' lipolytic enzyme family.</text>
</comment>
<keyword evidence="4" id="KW-0443">Lipid metabolism</keyword>